<proteinExistence type="predicted"/>
<sequence length="99" mass="11520">MIRVSDKSKMLIDEISDNDEYKGMSQTLILETIISDFYARMKVKDLGEDVSPVIRTVIEESNRSVITFLAKAHNMMLERMDQRFDEIMKMEERPDGGQD</sequence>
<evidence type="ECO:0000313" key="1">
    <source>
        <dbReference type="EMBL" id="SEI66748.1"/>
    </source>
</evidence>
<evidence type="ECO:0000313" key="2">
    <source>
        <dbReference type="Proteomes" id="UP000183028"/>
    </source>
</evidence>
<protein>
    <submittedName>
        <fullName evidence="1">Uncharacterized protein</fullName>
    </submittedName>
</protein>
<organism evidence="1 2">
    <name type="scientific">Sharpea azabuensis</name>
    <dbReference type="NCBI Taxonomy" id="322505"/>
    <lineage>
        <taxon>Bacteria</taxon>
        <taxon>Bacillati</taxon>
        <taxon>Bacillota</taxon>
        <taxon>Erysipelotrichia</taxon>
        <taxon>Erysipelotrichales</taxon>
        <taxon>Coprobacillaceae</taxon>
        <taxon>Sharpea</taxon>
    </lineage>
</organism>
<dbReference type="AlphaFoldDB" id="A0A1H6SFJ5"/>
<reference evidence="2" key="1">
    <citation type="submission" date="2016-10" db="EMBL/GenBank/DDBJ databases">
        <authorList>
            <person name="Varghese N."/>
        </authorList>
    </citation>
    <scope>NUCLEOTIDE SEQUENCE [LARGE SCALE GENOMIC DNA]</scope>
    <source>
        <strain evidence="2">DSM 20406</strain>
    </source>
</reference>
<accession>A0A1H6SFJ5</accession>
<name>A0A1H6SFJ5_9FIRM</name>
<keyword evidence="2" id="KW-1185">Reference proteome</keyword>
<gene>
    <name evidence="1" type="ORF">SAMN04487834_101544</name>
</gene>
<dbReference type="EMBL" id="FNYK01000015">
    <property type="protein sequence ID" value="SEI66748.1"/>
    <property type="molecule type" value="Genomic_DNA"/>
</dbReference>
<dbReference type="Proteomes" id="UP000183028">
    <property type="component" value="Unassembled WGS sequence"/>
</dbReference>